<evidence type="ECO:0000313" key="3">
    <source>
        <dbReference type="Proteomes" id="UP000054302"/>
    </source>
</evidence>
<reference evidence="2 3" key="1">
    <citation type="submission" date="2015-01" db="EMBL/GenBank/DDBJ databases">
        <title>The Genome Sequence of Exophiala mesophila CBS40295.</title>
        <authorList>
            <consortium name="The Broad Institute Genomics Platform"/>
            <person name="Cuomo C."/>
            <person name="de Hoog S."/>
            <person name="Gorbushina A."/>
            <person name="Stielow B."/>
            <person name="Teixiera M."/>
            <person name="Abouelleil A."/>
            <person name="Chapman S.B."/>
            <person name="Priest M."/>
            <person name="Young S.K."/>
            <person name="Wortman J."/>
            <person name="Nusbaum C."/>
            <person name="Birren B."/>
        </authorList>
    </citation>
    <scope>NUCLEOTIDE SEQUENCE [LARGE SCALE GENOMIC DNA]</scope>
    <source>
        <strain evidence="2 3">CBS 40295</strain>
    </source>
</reference>
<dbReference type="EMBL" id="KN847523">
    <property type="protein sequence ID" value="KIV91475.1"/>
    <property type="molecule type" value="Genomic_DNA"/>
</dbReference>
<dbReference type="GeneID" id="27323856"/>
<organism evidence="2 3">
    <name type="scientific">Exophiala mesophila</name>
    <name type="common">Black yeast-like fungus</name>
    <dbReference type="NCBI Taxonomy" id="212818"/>
    <lineage>
        <taxon>Eukaryota</taxon>
        <taxon>Fungi</taxon>
        <taxon>Dikarya</taxon>
        <taxon>Ascomycota</taxon>
        <taxon>Pezizomycotina</taxon>
        <taxon>Eurotiomycetes</taxon>
        <taxon>Chaetothyriomycetidae</taxon>
        <taxon>Chaetothyriales</taxon>
        <taxon>Herpotrichiellaceae</taxon>
        <taxon>Exophiala</taxon>
    </lineage>
</organism>
<proteinExistence type="predicted"/>
<dbReference type="Proteomes" id="UP000054302">
    <property type="component" value="Unassembled WGS sequence"/>
</dbReference>
<sequence>MTDSLVPNAKAQDARATQDTSLCKNDDAVGEFDVQSKSITPIDESDNLIESINVQEEEESTPSSTILNIRDNDRYGHFTCCKATPLLPQFPCPFILIIQTKYDIKLELTHDGSKAFVIAANKPTESA</sequence>
<dbReference type="RefSeq" id="XP_016223049.1">
    <property type="nucleotide sequence ID" value="XM_016370756.1"/>
</dbReference>
<dbReference type="AlphaFoldDB" id="A0A0D1WQW1"/>
<dbReference type="VEuPathDB" id="FungiDB:PV10_06011"/>
<evidence type="ECO:0000313" key="2">
    <source>
        <dbReference type="EMBL" id="KIV91475.1"/>
    </source>
</evidence>
<accession>A0A0D1WQW1</accession>
<keyword evidence="3" id="KW-1185">Reference proteome</keyword>
<name>A0A0D1WQW1_EXOME</name>
<protein>
    <submittedName>
        <fullName evidence="2">Uncharacterized protein</fullName>
    </submittedName>
</protein>
<evidence type="ECO:0000256" key="1">
    <source>
        <dbReference type="SAM" id="MobiDB-lite"/>
    </source>
</evidence>
<feature type="region of interest" description="Disordered" evidence="1">
    <location>
        <begin position="1"/>
        <end position="20"/>
    </location>
</feature>
<gene>
    <name evidence="2" type="ORF">PV10_06011</name>
</gene>
<dbReference type="HOGENOM" id="CLU_1970587_0_0_1"/>